<dbReference type="SUPFAM" id="SSF52047">
    <property type="entry name" value="RNI-like"/>
    <property type="match status" value="1"/>
</dbReference>
<keyword evidence="4" id="KW-1185">Reference proteome</keyword>
<name>A0A1Y1XQF0_9FUNG</name>
<dbReference type="InterPro" id="IPR001810">
    <property type="entry name" value="F-box_dom"/>
</dbReference>
<dbReference type="InterPro" id="IPR006553">
    <property type="entry name" value="Leu-rich_rpt_Cys-con_subtyp"/>
</dbReference>
<dbReference type="PANTHER" id="PTHR13318:SF95">
    <property type="entry name" value="F-BOX PROTEIN YLR352W"/>
    <property type="match status" value="1"/>
</dbReference>
<dbReference type="Proteomes" id="UP000193944">
    <property type="component" value="Unassembled WGS sequence"/>
</dbReference>
<dbReference type="Gene3D" id="3.80.10.10">
    <property type="entry name" value="Ribonuclease Inhibitor"/>
    <property type="match status" value="1"/>
</dbReference>
<evidence type="ECO:0000256" key="1">
    <source>
        <dbReference type="SAM" id="MobiDB-lite"/>
    </source>
</evidence>
<evidence type="ECO:0000313" key="4">
    <source>
        <dbReference type="Proteomes" id="UP000193944"/>
    </source>
</evidence>
<dbReference type="OrthoDB" id="2130095at2759"/>
<reference evidence="3 4" key="1">
    <citation type="submission" date="2016-08" db="EMBL/GenBank/DDBJ databases">
        <title>A Parts List for Fungal Cellulosomes Revealed by Comparative Genomics.</title>
        <authorList>
            <consortium name="DOE Joint Genome Institute"/>
            <person name="Haitjema C.H."/>
            <person name="Gilmore S.P."/>
            <person name="Henske J.K."/>
            <person name="Solomon K.V."/>
            <person name="De Groot R."/>
            <person name="Kuo A."/>
            <person name="Mondo S.J."/>
            <person name="Salamov A.A."/>
            <person name="Labutti K."/>
            <person name="Zhao Z."/>
            <person name="Chiniquy J."/>
            <person name="Barry K."/>
            <person name="Brewer H.M."/>
            <person name="Purvine S.O."/>
            <person name="Wright A.T."/>
            <person name="Boxma B."/>
            <person name="Van Alen T."/>
            <person name="Hackstein J.H."/>
            <person name="Baker S.E."/>
            <person name="Grigoriev I.V."/>
            <person name="O'Malley M.A."/>
        </authorList>
    </citation>
    <scope>NUCLEOTIDE SEQUENCE [LARGE SCALE GENOMIC DNA]</scope>
    <source>
        <strain evidence="3 4">S4</strain>
    </source>
</reference>
<dbReference type="STRING" id="1754192.A0A1Y1XQF0"/>
<dbReference type="PANTHER" id="PTHR13318">
    <property type="entry name" value="PARTNER OF PAIRED, ISOFORM B-RELATED"/>
    <property type="match status" value="1"/>
</dbReference>
<dbReference type="SUPFAM" id="SSF81383">
    <property type="entry name" value="F-box domain"/>
    <property type="match status" value="1"/>
</dbReference>
<reference evidence="3 4" key="2">
    <citation type="submission" date="2016-08" db="EMBL/GenBank/DDBJ databases">
        <title>Pervasive Adenine N6-methylation of Active Genes in Fungi.</title>
        <authorList>
            <consortium name="DOE Joint Genome Institute"/>
            <person name="Mondo S.J."/>
            <person name="Dannebaum R.O."/>
            <person name="Kuo R.C."/>
            <person name="Labutti K."/>
            <person name="Haridas S."/>
            <person name="Kuo A."/>
            <person name="Salamov A."/>
            <person name="Ahrendt S.R."/>
            <person name="Lipzen A."/>
            <person name="Sullivan W."/>
            <person name="Andreopoulos W.B."/>
            <person name="Clum A."/>
            <person name="Lindquist E."/>
            <person name="Daum C."/>
            <person name="Ramamoorthy G.K."/>
            <person name="Gryganskyi A."/>
            <person name="Culley D."/>
            <person name="Magnuson J.K."/>
            <person name="James T.Y."/>
            <person name="O'Malley M.A."/>
            <person name="Stajich J.E."/>
            <person name="Spatafora J.W."/>
            <person name="Visel A."/>
            <person name="Grigoriev I.V."/>
        </authorList>
    </citation>
    <scope>NUCLEOTIDE SEQUENCE [LARGE SCALE GENOMIC DNA]</scope>
    <source>
        <strain evidence="3 4">S4</strain>
    </source>
</reference>
<protein>
    <submittedName>
        <fullName evidence="3">RNI-like protein</fullName>
    </submittedName>
</protein>
<feature type="domain" description="F-box" evidence="2">
    <location>
        <begin position="10"/>
        <end position="51"/>
    </location>
</feature>
<dbReference type="GO" id="GO:0019005">
    <property type="term" value="C:SCF ubiquitin ligase complex"/>
    <property type="evidence" value="ECO:0007669"/>
    <property type="project" value="TreeGrafter"/>
</dbReference>
<sequence>MMINWSSKTIPLEIIFHICKWLKRSELYPCLLINKQWHSIILPLYWKNIRISNNKQWTNFICSTAIGKGVEFTRNFSFSDIKETSSSLNIYEYKSLDFIIDSRLNRFVKLIERNNTNLNSLEFIGIRSLTEKKLLEICKYCPRLEGLYIHQCGINYYVKDFEKIANYCRNLKKLHLGRNSTASFISDILLKTILLYFKELNELTISFSTITDASSNIWNYTKKDNALNQNKQKGLTWLSLSELGYPMELFNLPGNISNDLFWKGMLQSIGSQLMALDISACGRFLNEQVIYQIEETCPNLMALNLSANYFVKDDVLKHLIPKLTHLCHLHLCACNLLTDKALEYIGDYGPAELQFLGLCMRGGSSSKFSEQNLYRMVTKCPKLKNISLGPENQDIKDKIYNYLKNRSEQYLNREDFTVVIVEDGHHYKSNHQNSNNLKKDDSNNKKNKSPSLRSLHPFHCFCKESFLFHNYYN</sequence>
<dbReference type="InterPro" id="IPR036047">
    <property type="entry name" value="F-box-like_dom_sf"/>
</dbReference>
<dbReference type="AlphaFoldDB" id="A0A1Y1XQF0"/>
<dbReference type="EMBL" id="MCFG01000003">
    <property type="protein sequence ID" value="ORX87963.1"/>
    <property type="molecule type" value="Genomic_DNA"/>
</dbReference>
<evidence type="ECO:0000313" key="3">
    <source>
        <dbReference type="EMBL" id="ORX87963.1"/>
    </source>
</evidence>
<proteinExistence type="predicted"/>
<comment type="caution">
    <text evidence="3">The sequence shown here is derived from an EMBL/GenBank/DDBJ whole genome shotgun (WGS) entry which is preliminary data.</text>
</comment>
<feature type="region of interest" description="Disordered" evidence="1">
    <location>
        <begin position="427"/>
        <end position="450"/>
    </location>
</feature>
<dbReference type="InterPro" id="IPR032675">
    <property type="entry name" value="LRR_dom_sf"/>
</dbReference>
<dbReference type="SMART" id="SM00367">
    <property type="entry name" value="LRR_CC"/>
    <property type="match status" value="3"/>
</dbReference>
<dbReference type="Pfam" id="PF12937">
    <property type="entry name" value="F-box-like"/>
    <property type="match status" value="1"/>
</dbReference>
<organism evidence="3 4">
    <name type="scientific">Anaeromyces robustus</name>
    <dbReference type="NCBI Taxonomy" id="1754192"/>
    <lineage>
        <taxon>Eukaryota</taxon>
        <taxon>Fungi</taxon>
        <taxon>Fungi incertae sedis</taxon>
        <taxon>Chytridiomycota</taxon>
        <taxon>Chytridiomycota incertae sedis</taxon>
        <taxon>Neocallimastigomycetes</taxon>
        <taxon>Neocallimastigales</taxon>
        <taxon>Neocallimastigaceae</taxon>
        <taxon>Anaeromyces</taxon>
    </lineage>
</organism>
<accession>A0A1Y1XQF0</accession>
<evidence type="ECO:0000259" key="2">
    <source>
        <dbReference type="Pfam" id="PF12937"/>
    </source>
</evidence>
<dbReference type="GO" id="GO:0031146">
    <property type="term" value="P:SCF-dependent proteasomal ubiquitin-dependent protein catabolic process"/>
    <property type="evidence" value="ECO:0007669"/>
    <property type="project" value="TreeGrafter"/>
</dbReference>
<gene>
    <name evidence="3" type="ORF">BCR32DRAFT_239681</name>
</gene>